<evidence type="ECO:0000313" key="8">
    <source>
        <dbReference type="Proteomes" id="UP001595715"/>
    </source>
</evidence>
<dbReference type="PROSITE" id="PS51764">
    <property type="entry name" value="GH26"/>
    <property type="match status" value="1"/>
</dbReference>
<evidence type="ECO:0000259" key="6">
    <source>
        <dbReference type="PROSITE" id="PS51764"/>
    </source>
</evidence>
<dbReference type="GO" id="GO:0016787">
    <property type="term" value="F:hydrolase activity"/>
    <property type="evidence" value="ECO:0007669"/>
    <property type="project" value="UniProtKB-KW"/>
</dbReference>
<dbReference type="EMBL" id="JBHSAM010000002">
    <property type="protein sequence ID" value="MFC4098206.1"/>
    <property type="molecule type" value="Genomic_DNA"/>
</dbReference>
<dbReference type="InterPro" id="IPR022790">
    <property type="entry name" value="GH26_dom"/>
</dbReference>
<dbReference type="PANTHER" id="PTHR40079">
    <property type="entry name" value="MANNAN ENDO-1,4-BETA-MANNOSIDASE E-RELATED"/>
    <property type="match status" value="1"/>
</dbReference>
<comment type="caution">
    <text evidence="7">The sequence shown here is derived from an EMBL/GenBank/DDBJ whole genome shotgun (WGS) entry which is preliminary data.</text>
</comment>
<keyword evidence="3 4" id="KW-0326">Glycosidase</keyword>
<dbReference type="InterPro" id="IPR000805">
    <property type="entry name" value="Glyco_hydro_26"/>
</dbReference>
<evidence type="ECO:0000256" key="3">
    <source>
        <dbReference type="ARBA" id="ARBA00023295"/>
    </source>
</evidence>
<dbReference type="Gene3D" id="2.60.120.260">
    <property type="entry name" value="Galactose-binding domain-like"/>
    <property type="match status" value="1"/>
</dbReference>
<dbReference type="Pfam" id="PF02156">
    <property type="entry name" value="Glyco_hydro_26"/>
    <property type="match status" value="1"/>
</dbReference>
<organism evidence="7 8">
    <name type="scientific">Paenibacillus xanthanilyticus</name>
    <dbReference type="NCBI Taxonomy" id="1783531"/>
    <lineage>
        <taxon>Bacteria</taxon>
        <taxon>Bacillati</taxon>
        <taxon>Bacillota</taxon>
        <taxon>Bacilli</taxon>
        <taxon>Bacillales</taxon>
        <taxon>Paenibacillaceae</taxon>
        <taxon>Paenibacillus</taxon>
    </lineage>
</organism>
<dbReference type="PRINTS" id="PR00739">
    <property type="entry name" value="GLHYDRLASE26"/>
</dbReference>
<dbReference type="Proteomes" id="UP001595715">
    <property type="component" value="Unassembled WGS sequence"/>
</dbReference>
<evidence type="ECO:0000256" key="4">
    <source>
        <dbReference type="PROSITE-ProRule" id="PRU01100"/>
    </source>
</evidence>
<evidence type="ECO:0000256" key="2">
    <source>
        <dbReference type="ARBA" id="ARBA00022801"/>
    </source>
</evidence>
<dbReference type="InterPro" id="IPR000421">
    <property type="entry name" value="FA58C"/>
</dbReference>
<keyword evidence="2 4" id="KW-0378">Hydrolase</keyword>
<evidence type="ECO:0000313" key="7">
    <source>
        <dbReference type="EMBL" id="MFC4098206.1"/>
    </source>
</evidence>
<dbReference type="PROSITE" id="PS50022">
    <property type="entry name" value="FA58C_3"/>
    <property type="match status" value="1"/>
</dbReference>
<dbReference type="SUPFAM" id="SSF49785">
    <property type="entry name" value="Galactose-binding domain-like"/>
    <property type="match status" value="1"/>
</dbReference>
<reference evidence="8" key="1">
    <citation type="journal article" date="2019" name="Int. J. Syst. Evol. Microbiol.">
        <title>The Global Catalogue of Microorganisms (GCM) 10K type strain sequencing project: providing services to taxonomists for standard genome sequencing and annotation.</title>
        <authorList>
            <consortium name="The Broad Institute Genomics Platform"/>
            <consortium name="The Broad Institute Genome Sequencing Center for Infectious Disease"/>
            <person name="Wu L."/>
            <person name="Ma J."/>
        </authorList>
    </citation>
    <scope>NUCLEOTIDE SEQUENCE [LARGE SCALE GENOMIC DNA]</scope>
    <source>
        <strain evidence="8">IBRC-M 10987</strain>
    </source>
</reference>
<dbReference type="SUPFAM" id="SSF51445">
    <property type="entry name" value="(Trans)glycosidases"/>
    <property type="match status" value="1"/>
</dbReference>
<protein>
    <submittedName>
        <fullName evidence="7">Glycosyl hydrolase</fullName>
    </submittedName>
</protein>
<dbReference type="Gene3D" id="3.20.20.80">
    <property type="entry name" value="Glycosidases"/>
    <property type="match status" value="1"/>
</dbReference>
<feature type="active site" description="Proton donor" evidence="4">
    <location>
        <position position="317"/>
    </location>
</feature>
<dbReference type="InterPro" id="IPR008979">
    <property type="entry name" value="Galactose-bd-like_sf"/>
</dbReference>
<comment type="similarity">
    <text evidence="1 4">Belongs to the glycosyl hydrolase 26 family.</text>
</comment>
<feature type="domain" description="F5/8 type C" evidence="5">
    <location>
        <begin position="32"/>
        <end position="163"/>
    </location>
</feature>
<gene>
    <name evidence="7" type="ORF">ACFOZ8_00860</name>
</gene>
<dbReference type="RefSeq" id="WP_377716692.1">
    <property type="nucleotide sequence ID" value="NZ_JBHSAM010000002.1"/>
</dbReference>
<evidence type="ECO:0000256" key="1">
    <source>
        <dbReference type="ARBA" id="ARBA00007754"/>
    </source>
</evidence>
<sequence>MMKMATQDQGVKWIVILSMLVSMLVYFTPSPSSAADINLAYGRPVIVSSSESAHPGSNAVDANGNTRWSSGFADNQNFIVDLGSPQTVSRVLIKWEAAYATQFQIQTSTDNVSWTTRYENYNATGGTSSISFPAVTARYVKMFGIKRATAYGFSIWEFEVYGSASESAVGVLDYLKGTGRTGTVIGEHNREPNSDPAKYTNAIIGITGKTPALWSGDFLFSSSDVSNRQTMINEAKKQWANGAIVQLMMHVTPPTQPEVGNWDGGVVSELSDSQWSSLITNGGTLNTAWKKRLDTYAGYLQQLEDSGVTVLFRPFHEMNQSVFWWAGRPGTNGTAALYRLTRDYLVNTKGLTNLIWVWDMQDLESPDKFVSTWSSYNPGSSYWDIFALDIYNPDFFTTAKYNAALTVAGGKPIAIGECAKLPSSSVLAAQPKWAFAMGWSEWVYEPINGVEYNTDAEIRAVYNASNVITKDELPKLK</sequence>
<dbReference type="Pfam" id="PF00754">
    <property type="entry name" value="F5_F8_type_C"/>
    <property type="match status" value="1"/>
</dbReference>
<name>A0ABV8JWP7_9BACL</name>
<feature type="active site" description="Nucleophile" evidence="4">
    <location>
        <position position="417"/>
    </location>
</feature>
<feature type="domain" description="GH26" evidence="6">
    <location>
        <begin position="166"/>
        <end position="471"/>
    </location>
</feature>
<evidence type="ECO:0000259" key="5">
    <source>
        <dbReference type="PROSITE" id="PS50022"/>
    </source>
</evidence>
<keyword evidence="8" id="KW-1185">Reference proteome</keyword>
<dbReference type="PANTHER" id="PTHR40079:SF4">
    <property type="entry name" value="GH26 DOMAIN-CONTAINING PROTEIN-RELATED"/>
    <property type="match status" value="1"/>
</dbReference>
<dbReference type="InterPro" id="IPR017853">
    <property type="entry name" value="GH"/>
</dbReference>
<accession>A0ABV8JWP7</accession>
<proteinExistence type="inferred from homology"/>